<comment type="caution">
    <text evidence="1">The sequence shown here is derived from an EMBL/GenBank/DDBJ whole genome shotgun (WGS) entry which is preliminary data.</text>
</comment>
<dbReference type="Proteomes" id="UP000317778">
    <property type="component" value="Unassembled WGS sequence"/>
</dbReference>
<gene>
    <name evidence="1" type="ORF">CEE36_08340</name>
</gene>
<evidence type="ECO:0000313" key="1">
    <source>
        <dbReference type="EMBL" id="TKJ41314.1"/>
    </source>
</evidence>
<sequence length="199" mass="22183">MPKDSPESQGSATAVRFNSFRSGMFYTRTDYLVLEAPKAGNRVTIPFPCQITVNGRCKVVVTEVDGLVDTVKEDMGFSGYNLSISFEAGDYALPPIEGDFVSAHQVIDELANLVHTHKGEVTLIESATVYRNEQGQMDPQQSLLWALEIQYVVLQSIDIKPTRNHRYQVTLSAVAEMDRDVNLFPLKKDYETQEESSGA</sequence>
<dbReference type="AlphaFoldDB" id="A0A532V259"/>
<dbReference type="EMBL" id="NJBO01000014">
    <property type="protein sequence ID" value="TKJ41314.1"/>
    <property type="molecule type" value="Genomic_DNA"/>
</dbReference>
<proteinExistence type="predicted"/>
<reference evidence="1 2" key="1">
    <citation type="submission" date="2017-06" db="EMBL/GenBank/DDBJ databases">
        <title>Novel microbial phyla capable of carbon fixation and sulfur reduction in deep-sea sediments.</title>
        <authorList>
            <person name="Huang J."/>
            <person name="Baker B."/>
            <person name="Wang Y."/>
        </authorList>
    </citation>
    <scope>NUCLEOTIDE SEQUENCE [LARGE SCALE GENOMIC DNA]</scope>
    <source>
        <strain evidence="1">B3_TA06</strain>
    </source>
</reference>
<organism evidence="1 2">
    <name type="scientific">candidate division TA06 bacterium B3_TA06</name>
    <dbReference type="NCBI Taxonomy" id="2012487"/>
    <lineage>
        <taxon>Bacteria</taxon>
        <taxon>Bacteria division TA06</taxon>
    </lineage>
</organism>
<protein>
    <submittedName>
        <fullName evidence="1">Uncharacterized protein</fullName>
    </submittedName>
</protein>
<evidence type="ECO:0000313" key="2">
    <source>
        <dbReference type="Proteomes" id="UP000317778"/>
    </source>
</evidence>
<accession>A0A532V259</accession>
<name>A0A532V259_UNCT6</name>